<proteinExistence type="inferred from homology"/>
<accession>A0A2N0UJ48</accession>
<dbReference type="Pfam" id="PF03547">
    <property type="entry name" value="Mem_trans"/>
    <property type="match status" value="1"/>
</dbReference>
<evidence type="ECO:0000256" key="4">
    <source>
        <dbReference type="ARBA" id="ARBA00022475"/>
    </source>
</evidence>
<feature type="transmembrane region" description="Helical" evidence="8">
    <location>
        <begin position="68"/>
        <end position="91"/>
    </location>
</feature>
<evidence type="ECO:0000256" key="7">
    <source>
        <dbReference type="ARBA" id="ARBA00023136"/>
    </source>
</evidence>
<comment type="caution">
    <text evidence="9">The sequence shown here is derived from an EMBL/GenBank/DDBJ whole genome shotgun (WGS) entry which is preliminary data.</text>
</comment>
<gene>
    <name evidence="9" type="ORF">RBATCC27255_01869</name>
</gene>
<dbReference type="GO" id="GO:0005886">
    <property type="term" value="C:plasma membrane"/>
    <property type="evidence" value="ECO:0007669"/>
    <property type="project" value="UniProtKB-SubCell"/>
</dbReference>
<keyword evidence="3" id="KW-0813">Transport</keyword>
<evidence type="ECO:0000256" key="8">
    <source>
        <dbReference type="SAM" id="Phobius"/>
    </source>
</evidence>
<comment type="subcellular location">
    <subcellularLocation>
        <location evidence="1">Cell membrane</location>
        <topology evidence="1">Multi-pass membrane protein</topology>
    </subcellularLocation>
</comment>
<evidence type="ECO:0000256" key="3">
    <source>
        <dbReference type="ARBA" id="ARBA00022448"/>
    </source>
</evidence>
<feature type="transmembrane region" description="Helical" evidence="8">
    <location>
        <begin position="169"/>
        <end position="186"/>
    </location>
</feature>
<dbReference type="InterPro" id="IPR004776">
    <property type="entry name" value="Mem_transp_PIN-like"/>
</dbReference>
<dbReference type="Gene3D" id="1.20.1530.20">
    <property type="match status" value="1"/>
</dbReference>
<dbReference type="PANTHER" id="PTHR36838">
    <property type="entry name" value="AUXIN EFFLUX CARRIER FAMILY PROTEIN"/>
    <property type="match status" value="1"/>
</dbReference>
<keyword evidence="10" id="KW-1185">Reference proteome</keyword>
<dbReference type="PANTHER" id="PTHR36838:SF4">
    <property type="entry name" value="AUXIN EFFLUX CARRIER FAMILY PROTEIN"/>
    <property type="match status" value="1"/>
</dbReference>
<feature type="transmembrane region" description="Helical" evidence="8">
    <location>
        <begin position="226"/>
        <end position="249"/>
    </location>
</feature>
<feature type="transmembrane region" description="Helical" evidence="8">
    <location>
        <begin position="286"/>
        <end position="306"/>
    </location>
</feature>
<keyword evidence="6 8" id="KW-1133">Transmembrane helix</keyword>
<evidence type="ECO:0000313" key="9">
    <source>
        <dbReference type="EMBL" id="PKD27002.1"/>
    </source>
</evidence>
<dbReference type="Proteomes" id="UP000233425">
    <property type="component" value="Unassembled WGS sequence"/>
</dbReference>
<protein>
    <submittedName>
        <fullName evidence="9">Auxin efflux carrier</fullName>
    </submittedName>
</protein>
<reference evidence="9" key="1">
    <citation type="journal article" date="2018" name="Environ. Microbiol.">
        <title>Sporulation capability and amylosome conservation among diverse human colonic and rumen isolates of the keystone starch-degrader Ruminococcus bromii.</title>
        <authorList>
            <person name="Mukhopadhya I."/>
            <person name="Morais S."/>
            <person name="Laverde-Gomez J."/>
            <person name="Sheridan P.O."/>
            <person name="Walker A.W."/>
            <person name="Kelly W."/>
            <person name="Klieve A.V."/>
            <person name="Ouwerkerk D."/>
            <person name="Duncan S.H."/>
            <person name="Louis P."/>
            <person name="Koropatkin N."/>
            <person name="Cockburn D."/>
            <person name="Kibler R."/>
            <person name="Cooper P.J."/>
            <person name="Sandoval C."/>
            <person name="Crost E."/>
            <person name="Juge N."/>
            <person name="Bayer E.A."/>
            <person name="Flint H.J."/>
        </authorList>
    </citation>
    <scope>NUCLEOTIDE SEQUENCE [LARGE SCALE GENOMIC DNA]</scope>
    <source>
        <strain evidence="9">ATCC 27255</strain>
    </source>
</reference>
<feature type="transmembrane region" description="Helical" evidence="8">
    <location>
        <begin position="128"/>
        <end position="148"/>
    </location>
</feature>
<evidence type="ECO:0000256" key="2">
    <source>
        <dbReference type="ARBA" id="ARBA00010145"/>
    </source>
</evidence>
<comment type="similarity">
    <text evidence="2">Belongs to the auxin efflux carrier (TC 2.A.69) family.</text>
</comment>
<evidence type="ECO:0000313" key="10">
    <source>
        <dbReference type="Proteomes" id="UP000233425"/>
    </source>
</evidence>
<dbReference type="EMBL" id="NNSR01000073">
    <property type="protein sequence ID" value="PKD27002.1"/>
    <property type="molecule type" value="Genomic_DNA"/>
</dbReference>
<evidence type="ECO:0000256" key="1">
    <source>
        <dbReference type="ARBA" id="ARBA00004651"/>
    </source>
</evidence>
<feature type="transmembrane region" description="Helical" evidence="8">
    <location>
        <begin position="37"/>
        <end position="56"/>
    </location>
</feature>
<keyword evidence="4" id="KW-1003">Cell membrane</keyword>
<sequence>MESFFVALNAVLPMFIMLFIGFLVRKLKILQDSFLPQLNKIVFNVFFPFLMFNNIYGSDFSSVFSPKLLAFAVIGVFTIYFLSIGFTLLVEKSNYSRGAMIQAIYRSNFVLMGLPIAANIFGKDKLGMTAVLVAVIVPIYNMLAVITLEIFRGQKINVLKILKGIARNPLIIGSALGLLSVAFNISLPETIDKTVSDIAAVATPLALIVLGASVTFDSIKGCSRNLVICIIARLVVVPALCLGTAALIGIRGVDFVSLIGLFASPCAVSSFTMAQQMDSDFKLAGAAVVFTSVLACFTMFLWIFFFRQAGFF</sequence>
<name>A0A2N0UJ48_9FIRM</name>
<dbReference type="GO" id="GO:0055085">
    <property type="term" value="P:transmembrane transport"/>
    <property type="evidence" value="ECO:0007669"/>
    <property type="project" value="InterPro"/>
</dbReference>
<dbReference type="RefSeq" id="WP_101029775.1">
    <property type="nucleotide sequence ID" value="NZ_CABMMZ010000073.1"/>
</dbReference>
<keyword evidence="7 8" id="KW-0472">Membrane</keyword>
<dbReference type="InterPro" id="IPR038770">
    <property type="entry name" value="Na+/solute_symporter_sf"/>
</dbReference>
<evidence type="ECO:0000256" key="6">
    <source>
        <dbReference type="ARBA" id="ARBA00022989"/>
    </source>
</evidence>
<feature type="transmembrane region" description="Helical" evidence="8">
    <location>
        <begin position="103"/>
        <end position="122"/>
    </location>
</feature>
<feature type="transmembrane region" description="Helical" evidence="8">
    <location>
        <begin position="6"/>
        <end position="25"/>
    </location>
</feature>
<feature type="transmembrane region" description="Helical" evidence="8">
    <location>
        <begin position="198"/>
        <end position="219"/>
    </location>
</feature>
<keyword evidence="5 8" id="KW-0812">Transmembrane</keyword>
<dbReference type="AlphaFoldDB" id="A0A2N0UJ48"/>
<organism evidence="9 10">
    <name type="scientific">Ruminococcus bromii</name>
    <dbReference type="NCBI Taxonomy" id="40518"/>
    <lineage>
        <taxon>Bacteria</taxon>
        <taxon>Bacillati</taxon>
        <taxon>Bacillota</taxon>
        <taxon>Clostridia</taxon>
        <taxon>Eubacteriales</taxon>
        <taxon>Oscillospiraceae</taxon>
        <taxon>Ruminococcus</taxon>
    </lineage>
</organism>
<evidence type="ECO:0000256" key="5">
    <source>
        <dbReference type="ARBA" id="ARBA00022692"/>
    </source>
</evidence>